<dbReference type="EC" id="2.3.1.31" evidence="8"/>
<evidence type="ECO:0000256" key="1">
    <source>
        <dbReference type="ARBA" id="ARBA00004496"/>
    </source>
</evidence>
<dbReference type="Proteomes" id="UP000092574">
    <property type="component" value="Chromosome"/>
</dbReference>
<feature type="binding site" evidence="8">
    <location>
        <position position="249"/>
    </location>
    <ligand>
        <name>substrate</name>
    </ligand>
</feature>
<comment type="caution">
    <text evidence="8">Lacks conserved residue(s) required for the propagation of feature annotation.</text>
</comment>
<dbReference type="FunFam" id="3.40.50.880:FF:000004">
    <property type="entry name" value="Homoserine O-succinyltransferase"/>
    <property type="match status" value="1"/>
</dbReference>
<evidence type="ECO:0000256" key="8">
    <source>
        <dbReference type="HAMAP-Rule" id="MF_00295"/>
    </source>
</evidence>
<evidence type="ECO:0000256" key="3">
    <source>
        <dbReference type="ARBA" id="ARBA00022605"/>
    </source>
</evidence>
<evidence type="ECO:0000256" key="5">
    <source>
        <dbReference type="ARBA" id="ARBA00023167"/>
    </source>
</evidence>
<keyword evidence="11" id="KW-1185">Reference proteome</keyword>
<evidence type="ECO:0000313" key="11">
    <source>
        <dbReference type="Proteomes" id="UP000092574"/>
    </source>
</evidence>
<dbReference type="InterPro" id="IPR005697">
    <property type="entry name" value="HST_MetA"/>
</dbReference>
<dbReference type="InterPro" id="IPR033752">
    <property type="entry name" value="MetA_family"/>
</dbReference>
<dbReference type="EMBL" id="CP015405">
    <property type="protein sequence ID" value="ANU76276.1"/>
    <property type="molecule type" value="Genomic_DNA"/>
</dbReference>
<dbReference type="STRING" id="1796616.A4V09_11165"/>
<keyword evidence="6 8" id="KW-0012">Acyltransferase</keyword>
<evidence type="ECO:0000313" key="10">
    <source>
        <dbReference type="EMBL" id="ANU76276.1"/>
    </source>
</evidence>
<feature type="binding site" evidence="8">
    <location>
        <position position="163"/>
    </location>
    <ligand>
        <name>substrate</name>
    </ligand>
</feature>
<dbReference type="Pfam" id="PF04204">
    <property type="entry name" value="HTS"/>
    <property type="match status" value="1"/>
</dbReference>
<comment type="catalytic activity">
    <reaction evidence="7 8">
        <text>L-homoserine + acetyl-CoA = O-acetyl-L-homoserine + CoA</text>
        <dbReference type="Rhea" id="RHEA:13701"/>
        <dbReference type="ChEBI" id="CHEBI:57287"/>
        <dbReference type="ChEBI" id="CHEBI:57288"/>
        <dbReference type="ChEBI" id="CHEBI:57476"/>
        <dbReference type="ChEBI" id="CHEBI:57716"/>
        <dbReference type="EC" id="2.3.1.31"/>
    </reaction>
</comment>
<evidence type="ECO:0000256" key="7">
    <source>
        <dbReference type="ARBA" id="ARBA00049043"/>
    </source>
</evidence>
<evidence type="ECO:0000256" key="4">
    <source>
        <dbReference type="ARBA" id="ARBA00022679"/>
    </source>
</evidence>
<feature type="active site" description="Acyl-thioester intermediate" evidence="8 9">
    <location>
        <position position="142"/>
    </location>
</feature>
<name>A0A1C7I9E2_9FIRM</name>
<dbReference type="SUPFAM" id="SSF52317">
    <property type="entry name" value="Class I glutamine amidotransferase-like"/>
    <property type="match status" value="1"/>
</dbReference>
<comment type="pathway">
    <text evidence="8">Amino-acid biosynthesis; L-methionine biosynthesis via de novo pathway; O-acetyl-L-homoserine from L-homoserine: step 1/1.</text>
</comment>
<keyword evidence="2 8" id="KW-0963">Cytoplasm</keyword>
<dbReference type="PANTHER" id="PTHR20919:SF0">
    <property type="entry name" value="HOMOSERINE O-SUCCINYLTRANSFERASE"/>
    <property type="match status" value="1"/>
</dbReference>
<comment type="subcellular location">
    <subcellularLocation>
        <location evidence="1 8">Cytoplasm</location>
    </subcellularLocation>
</comment>
<feature type="site" description="Important for acyl-CoA specificity" evidence="8">
    <location>
        <position position="111"/>
    </location>
</feature>
<dbReference type="RefSeq" id="WP_065542448.1">
    <property type="nucleotide sequence ID" value="NZ_CP015405.2"/>
</dbReference>
<organism evidence="10 11">
    <name type="scientific">Blautia pseudococcoides</name>
    <dbReference type="NCBI Taxonomy" id="1796616"/>
    <lineage>
        <taxon>Bacteria</taxon>
        <taxon>Bacillati</taxon>
        <taxon>Bacillota</taxon>
        <taxon>Clostridia</taxon>
        <taxon>Lachnospirales</taxon>
        <taxon>Lachnospiraceae</taxon>
        <taxon>Blautia</taxon>
    </lineage>
</organism>
<accession>A0A1C7I9E2</accession>
<evidence type="ECO:0000256" key="6">
    <source>
        <dbReference type="ARBA" id="ARBA00023315"/>
    </source>
</evidence>
<feature type="binding site" evidence="8">
    <location>
        <position position="192"/>
    </location>
    <ligand>
        <name>substrate</name>
    </ligand>
</feature>
<keyword evidence="4 8" id="KW-0808">Transferase</keyword>
<evidence type="ECO:0000256" key="2">
    <source>
        <dbReference type="ARBA" id="ARBA00022490"/>
    </source>
</evidence>
<dbReference type="GO" id="GO:0019281">
    <property type="term" value="P:L-methionine biosynthetic process from homoserine via O-succinyl-L-homoserine and cystathionine"/>
    <property type="evidence" value="ECO:0007669"/>
    <property type="project" value="InterPro"/>
</dbReference>
<dbReference type="InterPro" id="IPR029062">
    <property type="entry name" value="Class_I_gatase-like"/>
</dbReference>
<dbReference type="AlphaFoldDB" id="A0A1C7I9E2"/>
<dbReference type="GO" id="GO:0004414">
    <property type="term" value="F:homoserine O-acetyltransferase activity"/>
    <property type="evidence" value="ECO:0007669"/>
    <property type="project" value="UniProtKB-EC"/>
</dbReference>
<protein>
    <recommendedName>
        <fullName evidence="8">Homoserine O-acetyltransferase</fullName>
        <shortName evidence="8">HAT</shortName>
        <ecNumber evidence="8">2.3.1.31</ecNumber>
    </recommendedName>
    <alternativeName>
        <fullName evidence="8">Homoserine transacetylase</fullName>
        <shortName evidence="8">HTA</shortName>
    </alternativeName>
</protein>
<dbReference type="PANTHER" id="PTHR20919">
    <property type="entry name" value="HOMOSERINE O-SUCCINYLTRANSFERASE"/>
    <property type="match status" value="1"/>
</dbReference>
<keyword evidence="5 8" id="KW-0486">Methionine biosynthesis</keyword>
<proteinExistence type="inferred from homology"/>
<dbReference type="NCBIfam" id="TIGR01001">
    <property type="entry name" value="metA"/>
    <property type="match status" value="1"/>
</dbReference>
<gene>
    <name evidence="8" type="primary">metAA</name>
    <name evidence="10" type="ORF">A4V09_11165</name>
</gene>
<sequence length="299" mass="35124">MPIKIPEGLPAKELLEKENIFVMGETRAITQDIRPLRILILNLMPLKEKTELQLLRLLSNSPLQLEIEFLTTSSHNSKNTSIIHMEKFYSKFDEVKSKKFDGMIITGAPVENLEYEEVDYWKELVEIMDWSKKNVISTIYICWAAQAALYHFFELTKRKLREKVFGVYWHDILIPSDPLVRGFDEKFLAPHSRYTEVAIEDIRKCNDINILAASKKVGFFLGSAENGKQIFVMGHPEYDKFTLFEEYRRDLSKGLKIRKPCNYFSENNPNKTPLFLWKAHANNLYSNWLNYYVYQMAPF</sequence>
<dbReference type="HAMAP" id="MF_00295">
    <property type="entry name" value="MetA_acyltransf"/>
    <property type="match status" value="1"/>
</dbReference>
<evidence type="ECO:0000256" key="9">
    <source>
        <dbReference type="PIRSR" id="PIRSR000450-1"/>
    </source>
</evidence>
<dbReference type="GO" id="GO:0005737">
    <property type="term" value="C:cytoplasm"/>
    <property type="evidence" value="ECO:0007669"/>
    <property type="project" value="UniProtKB-SubCell"/>
</dbReference>
<dbReference type="KEGG" id="byl:A4V09_11165"/>
<dbReference type="CDD" id="cd03131">
    <property type="entry name" value="GATase1_HTS"/>
    <property type="match status" value="1"/>
</dbReference>
<keyword evidence="3 8" id="KW-0028">Amino-acid biosynthesis</keyword>
<dbReference type="OrthoDB" id="9772423at2"/>
<dbReference type="PIRSF" id="PIRSF000450">
    <property type="entry name" value="H_ser_succinyltr"/>
    <property type="match status" value="1"/>
</dbReference>
<reference evidence="10" key="1">
    <citation type="submission" date="2017-04" db="EMBL/GenBank/DDBJ databases">
        <title>Complete Genome Sequences of Twelve Strains of a Stable Defined Moderately Diverse Mouse Microbiota 2 (sDMDMm2).</title>
        <authorList>
            <person name="Uchimura Y."/>
            <person name="Wyss M."/>
            <person name="Brugiroux S."/>
            <person name="Limenitakis J.P."/>
            <person name="Stecher B."/>
            <person name="McCoy K.D."/>
            <person name="Macpherson A.J."/>
        </authorList>
    </citation>
    <scope>NUCLEOTIDE SEQUENCE</scope>
    <source>
        <strain evidence="10">YL58</strain>
    </source>
</reference>
<feature type="site" description="Important for substrate specificity" evidence="8">
    <location>
        <position position="192"/>
    </location>
</feature>
<feature type="active site" description="Proton acceptor" evidence="8">
    <location>
        <position position="235"/>
    </location>
</feature>
<comment type="similarity">
    <text evidence="8">Belongs to the MetA family.</text>
</comment>
<comment type="function">
    <text evidence="8">Transfers an acetyl group from acetyl-CoA to L-homoserine, forming acetyl-L-homoserine.</text>
</comment>
<feature type="active site" evidence="8">
    <location>
        <position position="237"/>
    </location>
</feature>
<dbReference type="Gene3D" id="3.40.50.880">
    <property type="match status" value="1"/>
</dbReference>
<dbReference type="UniPathway" id="UPA00051">
    <property type="reaction ID" value="UER00074"/>
</dbReference>
<dbReference type="GO" id="GO:0008899">
    <property type="term" value="F:homoserine O-succinyltransferase activity"/>
    <property type="evidence" value="ECO:0007669"/>
    <property type="project" value="UniProtKB-UniRule"/>
</dbReference>